<protein>
    <submittedName>
        <fullName evidence="9">ABC transporter permease</fullName>
    </submittedName>
</protein>
<keyword evidence="4 7" id="KW-0812">Transmembrane</keyword>
<dbReference type="GO" id="GO:0055085">
    <property type="term" value="P:transmembrane transport"/>
    <property type="evidence" value="ECO:0007669"/>
    <property type="project" value="InterPro"/>
</dbReference>
<dbReference type="AlphaFoldDB" id="A0A545TXS1"/>
<feature type="transmembrane region" description="Helical" evidence="7">
    <location>
        <begin position="106"/>
        <end position="131"/>
    </location>
</feature>
<feature type="transmembrane region" description="Helical" evidence="7">
    <location>
        <begin position="182"/>
        <end position="200"/>
    </location>
</feature>
<evidence type="ECO:0000256" key="5">
    <source>
        <dbReference type="ARBA" id="ARBA00022989"/>
    </source>
</evidence>
<feature type="transmembrane region" description="Helical" evidence="7">
    <location>
        <begin position="288"/>
        <end position="307"/>
    </location>
</feature>
<feature type="transmembrane region" description="Helical" evidence="7">
    <location>
        <begin position="235"/>
        <end position="268"/>
    </location>
</feature>
<dbReference type="Gene3D" id="1.10.3720.10">
    <property type="entry name" value="MetI-like"/>
    <property type="match status" value="1"/>
</dbReference>
<evidence type="ECO:0000259" key="8">
    <source>
        <dbReference type="PROSITE" id="PS50928"/>
    </source>
</evidence>
<dbReference type="Proteomes" id="UP000315252">
    <property type="component" value="Unassembled WGS sequence"/>
</dbReference>
<keyword evidence="3" id="KW-1003">Cell membrane</keyword>
<dbReference type="OrthoDB" id="9766870at2"/>
<evidence type="ECO:0000256" key="1">
    <source>
        <dbReference type="ARBA" id="ARBA00004651"/>
    </source>
</evidence>
<dbReference type="PANTHER" id="PTHR43386">
    <property type="entry name" value="OLIGOPEPTIDE TRANSPORT SYSTEM PERMEASE PROTEIN APPC"/>
    <property type="match status" value="1"/>
</dbReference>
<evidence type="ECO:0000313" key="10">
    <source>
        <dbReference type="Proteomes" id="UP000315252"/>
    </source>
</evidence>
<dbReference type="PROSITE" id="PS50928">
    <property type="entry name" value="ABC_TM1"/>
    <property type="match status" value="1"/>
</dbReference>
<reference evidence="9 10" key="1">
    <citation type="submission" date="2019-06" db="EMBL/GenBank/DDBJ databases">
        <title>Whole genome sequence for Rhodospirillaceae sp. R148.</title>
        <authorList>
            <person name="Wang G."/>
        </authorList>
    </citation>
    <scope>NUCLEOTIDE SEQUENCE [LARGE SCALE GENOMIC DNA]</scope>
    <source>
        <strain evidence="9 10">R148</strain>
    </source>
</reference>
<dbReference type="GO" id="GO:0005886">
    <property type="term" value="C:plasma membrane"/>
    <property type="evidence" value="ECO:0007669"/>
    <property type="project" value="UniProtKB-SubCell"/>
</dbReference>
<sequence length="322" mass="33741">MPEPAADASSNLLAAEAALATGPARSVRALLIRRFLQHHLALVSLAVLIALGALAAAAPLVESLLAVDANQVNLLALKQAPSLAHPLGTDELGRDLLVRLLYGGQISLLVAVVTALISAVIGTIIGVIAGYYGGLLDSLLMRLTDGVIALPLLPLLIVLAAIDLSKTGLPESLVASENVSLYRIVILISLVGWTTVARLVRGATLSMKTREFVRAARGLGAGAPRIMMVHILPNVISPVIVATTLSIGNIILLESVLSFLGLGIQPPIPSWGNMLTNAQELIWDAPMLAMWPGLMIFITVIAFNFLGDGLQDALDPRAVEKA</sequence>
<evidence type="ECO:0000256" key="4">
    <source>
        <dbReference type="ARBA" id="ARBA00022692"/>
    </source>
</evidence>
<evidence type="ECO:0000256" key="2">
    <source>
        <dbReference type="ARBA" id="ARBA00022448"/>
    </source>
</evidence>
<organism evidence="9 10">
    <name type="scientific">Denitrobaculum tricleocarpae</name>
    <dbReference type="NCBI Taxonomy" id="2591009"/>
    <lineage>
        <taxon>Bacteria</taxon>
        <taxon>Pseudomonadati</taxon>
        <taxon>Pseudomonadota</taxon>
        <taxon>Alphaproteobacteria</taxon>
        <taxon>Rhodospirillales</taxon>
        <taxon>Rhodospirillaceae</taxon>
        <taxon>Denitrobaculum</taxon>
    </lineage>
</organism>
<evidence type="ECO:0000313" key="9">
    <source>
        <dbReference type="EMBL" id="TQV82025.1"/>
    </source>
</evidence>
<evidence type="ECO:0000256" key="3">
    <source>
        <dbReference type="ARBA" id="ARBA00022475"/>
    </source>
</evidence>
<accession>A0A545TXS1</accession>
<dbReference type="Pfam" id="PF12911">
    <property type="entry name" value="OppC_N"/>
    <property type="match status" value="1"/>
</dbReference>
<feature type="transmembrane region" description="Helical" evidence="7">
    <location>
        <begin position="40"/>
        <end position="61"/>
    </location>
</feature>
<dbReference type="EMBL" id="VHSH01000002">
    <property type="protein sequence ID" value="TQV82025.1"/>
    <property type="molecule type" value="Genomic_DNA"/>
</dbReference>
<dbReference type="InterPro" id="IPR035906">
    <property type="entry name" value="MetI-like_sf"/>
</dbReference>
<dbReference type="InterPro" id="IPR000515">
    <property type="entry name" value="MetI-like"/>
</dbReference>
<keyword evidence="6 7" id="KW-0472">Membrane</keyword>
<comment type="caution">
    <text evidence="9">The sequence shown here is derived from an EMBL/GenBank/DDBJ whole genome shotgun (WGS) entry which is preliminary data.</text>
</comment>
<proteinExistence type="inferred from homology"/>
<keyword evidence="10" id="KW-1185">Reference proteome</keyword>
<dbReference type="SUPFAM" id="SSF161098">
    <property type="entry name" value="MetI-like"/>
    <property type="match status" value="1"/>
</dbReference>
<dbReference type="RefSeq" id="WP_142895656.1">
    <property type="nucleotide sequence ID" value="NZ_ML660053.1"/>
</dbReference>
<comment type="similarity">
    <text evidence="7">Belongs to the binding-protein-dependent transport system permease family.</text>
</comment>
<comment type="subcellular location">
    <subcellularLocation>
        <location evidence="1 7">Cell membrane</location>
        <topology evidence="1 7">Multi-pass membrane protein</topology>
    </subcellularLocation>
</comment>
<dbReference type="PANTHER" id="PTHR43386:SF23">
    <property type="entry name" value="ABC TRANSPORTER"/>
    <property type="match status" value="1"/>
</dbReference>
<evidence type="ECO:0000256" key="6">
    <source>
        <dbReference type="ARBA" id="ARBA00023136"/>
    </source>
</evidence>
<dbReference type="InterPro" id="IPR050366">
    <property type="entry name" value="BP-dependent_transpt_permease"/>
</dbReference>
<dbReference type="Pfam" id="PF00528">
    <property type="entry name" value="BPD_transp_1"/>
    <property type="match status" value="1"/>
</dbReference>
<feature type="transmembrane region" description="Helical" evidence="7">
    <location>
        <begin position="143"/>
        <end position="162"/>
    </location>
</feature>
<keyword evidence="2 7" id="KW-0813">Transport</keyword>
<feature type="domain" description="ABC transmembrane type-1" evidence="8">
    <location>
        <begin position="104"/>
        <end position="307"/>
    </location>
</feature>
<dbReference type="CDD" id="cd06261">
    <property type="entry name" value="TM_PBP2"/>
    <property type="match status" value="1"/>
</dbReference>
<dbReference type="InterPro" id="IPR025966">
    <property type="entry name" value="OppC_N"/>
</dbReference>
<evidence type="ECO:0000256" key="7">
    <source>
        <dbReference type="RuleBase" id="RU363032"/>
    </source>
</evidence>
<name>A0A545TXS1_9PROT</name>
<keyword evidence="5 7" id="KW-1133">Transmembrane helix</keyword>
<gene>
    <name evidence="9" type="ORF">FKG95_07265</name>
</gene>